<evidence type="ECO:0000256" key="1">
    <source>
        <dbReference type="SAM" id="MobiDB-lite"/>
    </source>
</evidence>
<keyword evidence="3" id="KW-1185">Reference proteome</keyword>
<name>A0ABU8RIQ6_9ACTN</name>
<accession>A0ABU8RIQ6</accession>
<dbReference type="InterPro" id="IPR019933">
    <property type="entry name" value="DivIVA_domain"/>
</dbReference>
<organism evidence="2 3">
    <name type="scientific">Pseudokineococcus basanitobsidens</name>
    <dbReference type="NCBI Taxonomy" id="1926649"/>
    <lineage>
        <taxon>Bacteria</taxon>
        <taxon>Bacillati</taxon>
        <taxon>Actinomycetota</taxon>
        <taxon>Actinomycetes</taxon>
        <taxon>Kineosporiales</taxon>
        <taxon>Kineosporiaceae</taxon>
        <taxon>Pseudokineococcus</taxon>
    </lineage>
</organism>
<dbReference type="NCBIfam" id="TIGR03544">
    <property type="entry name" value="DivI1A_domain"/>
    <property type="match status" value="1"/>
</dbReference>
<evidence type="ECO:0000313" key="3">
    <source>
        <dbReference type="Proteomes" id="UP001387100"/>
    </source>
</evidence>
<dbReference type="Gene3D" id="6.10.250.660">
    <property type="match status" value="1"/>
</dbReference>
<feature type="region of interest" description="Disordered" evidence="1">
    <location>
        <begin position="96"/>
        <end position="149"/>
    </location>
</feature>
<reference evidence="2 3" key="1">
    <citation type="journal article" date="2017" name="Int. J. Syst. Evol. Microbiol.">
        <title>Pseudokineococcus basanitobsidens sp. nov., isolated from volcanic rock.</title>
        <authorList>
            <person name="Lee D.W."/>
            <person name="Park M.Y."/>
            <person name="Kim J.J."/>
            <person name="Kim B.S."/>
        </authorList>
    </citation>
    <scope>NUCLEOTIDE SEQUENCE [LARGE SCALE GENOMIC DNA]</scope>
    <source>
        <strain evidence="2 3">DSM 103726</strain>
    </source>
</reference>
<feature type="compositionally biased region" description="Low complexity" evidence="1">
    <location>
        <begin position="131"/>
        <end position="142"/>
    </location>
</feature>
<evidence type="ECO:0000313" key="2">
    <source>
        <dbReference type="EMBL" id="MEJ5944930.1"/>
    </source>
</evidence>
<protein>
    <submittedName>
        <fullName evidence="2">DivIVA domain-containing protein</fullName>
    </submittedName>
</protein>
<comment type="caution">
    <text evidence="2">The sequence shown here is derived from an EMBL/GenBank/DDBJ whole genome shotgun (WGS) entry which is preliminary data.</text>
</comment>
<gene>
    <name evidence="2" type="ORF">WDZ17_06430</name>
</gene>
<dbReference type="Proteomes" id="UP001387100">
    <property type="component" value="Unassembled WGS sequence"/>
</dbReference>
<proteinExistence type="predicted"/>
<dbReference type="RefSeq" id="WP_339574310.1">
    <property type="nucleotide sequence ID" value="NZ_JBBIAA010000004.1"/>
</dbReference>
<sequence>MSLVLLLVAVVVAGAAVAVGTGRLVGGLEEPTTSRPLRALPDGPLAAEDIDRVRFSLGLRGYRMDEVDAALDRVRDEVAERDARLAELEALLRSAAPVDPPWRAPAGDAPLARDAPQDVPGDDRGVSASDPGGRPAGTAGAASEPGTGR</sequence>
<dbReference type="EMBL" id="JBBIAA010000004">
    <property type="protein sequence ID" value="MEJ5944930.1"/>
    <property type="molecule type" value="Genomic_DNA"/>
</dbReference>